<dbReference type="PROSITE" id="PS50051">
    <property type="entry name" value="MCM_2"/>
    <property type="match status" value="1"/>
</dbReference>
<dbReference type="PATRIC" id="fig|1150469.3.peg.597"/>
<evidence type="ECO:0000313" key="6">
    <source>
        <dbReference type="EMBL" id="CCG07131.1"/>
    </source>
</evidence>
<gene>
    <name evidence="6" type="ORF">RSPPHO_00505</name>
</gene>
<sequence length="502" mass="52583">MIAHIATTAFQGIETLAIDVQVSITGGLPAFTIVGLPDKAVAESRERVRSALSAIGLALPPKRITVNLAPADVLKEGSHFDLPIALGLLVGMQILEAGLVSRYVVLGELGLDGSIAAVAGVLPAALAAQGADKGLICPAAQGGEAAWAGANEILAPPGLLDLLNHLKGVTTLARPQPEINTSNPPLPDLADVRGQESARRALEVAAAGGHNLLMIGPPGAGKSMLAQRLPSLLPPLTPAEALEVSMIHSVAGRLEGGRLLRRRPFRDPHHTATPAALTGGGPRARPGEISLAHNGVLFLDELPEFQRPALEALRQPLESGRVSVARAAQSVTYPARFQLVAAMNPCRCGWLDDPARACSRAPRCAEEYQNRLSGPLLDRLDLTVEVPAVHPLDLVRLTPGEASASVAARVAQARARQAERYAGLGILVNALADGDLLTQVATPDAAGLALLAEATEHLHLSARAYHRVLRVARTLADLEGADSVQRPHIAEALAYRRRSAKL</sequence>
<keyword evidence="7" id="KW-1185">Reference proteome</keyword>
<dbReference type="InterPro" id="IPR004482">
    <property type="entry name" value="Mg_chelat-rel"/>
</dbReference>
<dbReference type="STRING" id="1150469.RSPPHO_00505"/>
<dbReference type="AlphaFoldDB" id="H6SP59"/>
<dbReference type="SUPFAM" id="SSF54211">
    <property type="entry name" value="Ribosomal protein S5 domain 2-like"/>
    <property type="match status" value="1"/>
</dbReference>
<dbReference type="GO" id="GO:0016851">
    <property type="term" value="F:magnesium chelatase activity"/>
    <property type="evidence" value="ECO:0007669"/>
    <property type="project" value="UniProtKB-EC"/>
</dbReference>
<dbReference type="PANTHER" id="PTHR32039:SF7">
    <property type="entry name" value="COMPETENCE PROTEIN COMM"/>
    <property type="match status" value="1"/>
</dbReference>
<dbReference type="Pfam" id="PF01078">
    <property type="entry name" value="Mg_chelatase"/>
    <property type="match status" value="1"/>
</dbReference>
<dbReference type="Gene3D" id="3.40.50.300">
    <property type="entry name" value="P-loop containing nucleotide triphosphate hydrolases"/>
    <property type="match status" value="1"/>
</dbReference>
<accession>H6SP59</accession>
<dbReference type="Pfam" id="PF13335">
    <property type="entry name" value="Mg_chelatase_C"/>
    <property type="match status" value="1"/>
</dbReference>
<keyword evidence="3" id="KW-0067">ATP-binding</keyword>
<feature type="domain" description="MCM C-terminal AAA(+) ATPase" evidence="5">
    <location>
        <begin position="287"/>
        <end position="382"/>
    </location>
</feature>
<dbReference type="PRINTS" id="PR01657">
    <property type="entry name" value="MCMFAMILY"/>
</dbReference>
<dbReference type="EC" id="6.6.1.1" evidence="6"/>
<dbReference type="Gene3D" id="3.30.230.10">
    <property type="match status" value="1"/>
</dbReference>
<dbReference type="Proteomes" id="UP000033220">
    <property type="component" value="Chromosome DSM 122"/>
</dbReference>
<evidence type="ECO:0000256" key="1">
    <source>
        <dbReference type="ARBA" id="ARBA00006354"/>
    </source>
</evidence>
<dbReference type="InterPro" id="IPR003593">
    <property type="entry name" value="AAA+_ATPase"/>
</dbReference>
<dbReference type="eggNOG" id="COG0606">
    <property type="taxonomic scope" value="Bacteria"/>
</dbReference>
<dbReference type="InterPro" id="IPR000523">
    <property type="entry name" value="Mg_chelatse_chII-like_cat_dom"/>
</dbReference>
<dbReference type="InterPro" id="IPR027417">
    <property type="entry name" value="P-loop_NTPase"/>
</dbReference>
<evidence type="ECO:0000256" key="2">
    <source>
        <dbReference type="ARBA" id="ARBA00022741"/>
    </source>
</evidence>
<dbReference type="GO" id="GO:0005524">
    <property type="term" value="F:ATP binding"/>
    <property type="evidence" value="ECO:0007669"/>
    <property type="project" value="UniProtKB-KW"/>
</dbReference>
<dbReference type="Pfam" id="PF13541">
    <property type="entry name" value="ChlI"/>
    <property type="match status" value="1"/>
</dbReference>
<dbReference type="KEGG" id="rpm:RSPPHO_00505"/>
<evidence type="ECO:0000256" key="4">
    <source>
        <dbReference type="SAM" id="MobiDB-lite"/>
    </source>
</evidence>
<evidence type="ECO:0000313" key="7">
    <source>
        <dbReference type="Proteomes" id="UP000033220"/>
    </source>
</evidence>
<name>H6SP59_PARPM</name>
<dbReference type="InterPro" id="IPR025158">
    <property type="entry name" value="Mg_chelat-rel_C"/>
</dbReference>
<evidence type="ECO:0000256" key="3">
    <source>
        <dbReference type="ARBA" id="ARBA00022840"/>
    </source>
</evidence>
<dbReference type="NCBIfam" id="TIGR00368">
    <property type="entry name" value="YifB family Mg chelatase-like AAA ATPase"/>
    <property type="match status" value="1"/>
</dbReference>
<dbReference type="HOGENOM" id="CLU_026145_1_1_5"/>
<dbReference type="GO" id="GO:0003677">
    <property type="term" value="F:DNA binding"/>
    <property type="evidence" value="ECO:0007669"/>
    <property type="project" value="InterPro"/>
</dbReference>
<dbReference type="EMBL" id="HE663493">
    <property type="protein sequence ID" value="CCG07131.1"/>
    <property type="molecule type" value="Genomic_DNA"/>
</dbReference>
<proteinExistence type="inferred from homology"/>
<dbReference type="InterPro" id="IPR001208">
    <property type="entry name" value="MCM_dom"/>
</dbReference>
<dbReference type="PANTHER" id="PTHR32039">
    <property type="entry name" value="MAGNESIUM-CHELATASE SUBUNIT CHLI"/>
    <property type="match status" value="1"/>
</dbReference>
<reference evidence="6 7" key="1">
    <citation type="submission" date="2012-02" db="EMBL/GenBank/DDBJ databases">
        <title>Shotgun genome sequence of Phaeospirillum photometricum DSM 122.</title>
        <authorList>
            <person name="Duquesne K."/>
            <person name="Sturgis J."/>
        </authorList>
    </citation>
    <scope>NUCLEOTIDE SEQUENCE [LARGE SCALE GENOMIC DNA]</scope>
    <source>
        <strain evidence="7">DSM122</strain>
    </source>
</reference>
<dbReference type="InterPro" id="IPR014721">
    <property type="entry name" value="Ribsml_uS5_D2-typ_fold_subgr"/>
</dbReference>
<feature type="region of interest" description="Disordered" evidence="4">
    <location>
        <begin position="262"/>
        <end position="285"/>
    </location>
</feature>
<evidence type="ECO:0000259" key="5">
    <source>
        <dbReference type="PROSITE" id="PS50051"/>
    </source>
</evidence>
<dbReference type="RefSeq" id="WP_014413771.1">
    <property type="nucleotide sequence ID" value="NC_017059.1"/>
</dbReference>
<organism evidence="6 7">
    <name type="scientific">Pararhodospirillum photometricum DSM 122</name>
    <dbReference type="NCBI Taxonomy" id="1150469"/>
    <lineage>
        <taxon>Bacteria</taxon>
        <taxon>Pseudomonadati</taxon>
        <taxon>Pseudomonadota</taxon>
        <taxon>Alphaproteobacteria</taxon>
        <taxon>Rhodospirillales</taxon>
        <taxon>Rhodospirillaceae</taxon>
        <taxon>Pararhodospirillum</taxon>
    </lineage>
</organism>
<dbReference type="InterPro" id="IPR045006">
    <property type="entry name" value="CHLI-like"/>
</dbReference>
<dbReference type="OrthoDB" id="9813147at2"/>
<dbReference type="SUPFAM" id="SSF52540">
    <property type="entry name" value="P-loop containing nucleoside triphosphate hydrolases"/>
    <property type="match status" value="1"/>
</dbReference>
<comment type="similarity">
    <text evidence="1">Belongs to the Mg-chelatase subunits D/I family. ComM subfamily.</text>
</comment>
<dbReference type="InterPro" id="IPR020568">
    <property type="entry name" value="Ribosomal_Su5_D2-typ_SF"/>
</dbReference>
<protein>
    <submittedName>
        <fullName evidence="6">Mg chelatase-related protein</fullName>
        <ecNumber evidence="6">6.6.1.1</ecNumber>
    </submittedName>
</protein>
<keyword evidence="6" id="KW-0436">Ligase</keyword>
<dbReference type="SMART" id="SM00382">
    <property type="entry name" value="AAA"/>
    <property type="match status" value="1"/>
</dbReference>
<keyword evidence="2" id="KW-0547">Nucleotide-binding</keyword>